<feature type="transmembrane region" description="Helical" evidence="2">
    <location>
        <begin position="285"/>
        <end position="308"/>
    </location>
</feature>
<feature type="coiled-coil region" evidence="1">
    <location>
        <begin position="46"/>
        <end position="101"/>
    </location>
</feature>
<reference evidence="4" key="2">
    <citation type="submission" date="2016-01" db="EMBL/GenBank/DDBJ databases">
        <title>Complete genome sequence of Agromyces aureus AR33T and comparison with related organisms.</title>
        <authorList>
            <person name="Corretto E."/>
            <person name="Antonielli L."/>
            <person name="Sessitsch A."/>
            <person name="Brader G."/>
        </authorList>
    </citation>
    <scope>NUCLEOTIDE SEQUENCE [LARGE SCALE GENOMIC DNA]</scope>
    <source>
        <strain evidence="4">AR33</strain>
    </source>
</reference>
<reference evidence="3 4" key="1">
    <citation type="journal article" date="2016" name="Int. J. Syst. Evol. Microbiol.">
        <title>Agromyces aureus sp. nov., isolated from the rhizosphere of Salix caprea L. grown in a heavy-metal-contaminated soil.</title>
        <authorList>
            <person name="Corretto E."/>
            <person name="Antonielli L."/>
            <person name="Sessitsch A."/>
            <person name="Compant S."/>
            <person name="Gorfer M."/>
            <person name="Kuffner M."/>
            <person name="Brader G."/>
        </authorList>
    </citation>
    <scope>NUCLEOTIDE SEQUENCE [LARGE SCALE GENOMIC DNA]</scope>
    <source>
        <strain evidence="3 4">AR33</strain>
    </source>
</reference>
<protein>
    <submittedName>
        <fullName evidence="3">Uncharacterized protein</fullName>
    </submittedName>
</protein>
<evidence type="ECO:0000313" key="3">
    <source>
        <dbReference type="EMBL" id="ANJ27890.1"/>
    </source>
</evidence>
<dbReference type="Gene3D" id="3.40.50.1820">
    <property type="entry name" value="alpha/beta hydrolase"/>
    <property type="match status" value="1"/>
</dbReference>
<dbReference type="Proteomes" id="UP000078437">
    <property type="component" value="Chromosome"/>
</dbReference>
<feature type="transmembrane region" description="Helical" evidence="2">
    <location>
        <begin position="314"/>
        <end position="332"/>
    </location>
</feature>
<dbReference type="SUPFAM" id="SSF57997">
    <property type="entry name" value="Tropomyosin"/>
    <property type="match status" value="1"/>
</dbReference>
<sequence>MHPLPGDPVVLRSTGQRYAETASAIRDAVATLDRIAEPSAMVSVAVDRVRADAERLSREIGAAERRYGETGDALVDYAAALDRAQDDADRAIRDAQDAEGDSTALQARERTLRSKLRDLPDDTSAADLRTLERSITSVGADLDRSEGAAESARQRWEEAVADRDRAARVAIDRIRGVVDGSDLNDSFWDDLGGAIGAVFDAIGDAIRAIAGAVVAAVMAIVEAVIVLIAAVLVVVAAIVLLGLAIVAALIVLALAIAALLIVVVAAALLAFVAIALVVGLLLVTAALVLLVAAAIGVILAAVVGLAVLLLSSPLFWALVLGTVAFIGVVLAWRVAIEIFAPTPAVSEFEPGSDESRESKAAWEDANAVTEIDSLDDLVALEGYSDAMGGESQTVVDIVRMEGEPARYIVTLPSTQDWQVAGVFFGQDMNGDGAVNDLDTNIVLRLFPDVRTQYERAVLDAMTKAGIGPNDPVLLVGFSQGGILAGHLAANRSDAFNFQGVLAYGAPIDDMAIPSKTTVVSMQHEGDIVHQLDLTGPPRPTATWTTYSRDVPPGVNPSTGEPYSAQPHNNVAYQQTARDLLTADPTVDDGFEQFFGTVGDSSQYTFAE</sequence>
<dbReference type="AlphaFoldDB" id="A0A191WHV7"/>
<gene>
    <name evidence="3" type="ORF">ATC03_15375</name>
</gene>
<keyword evidence="2" id="KW-1133">Transmembrane helix</keyword>
<keyword evidence="1" id="KW-0175">Coiled coil</keyword>
<organism evidence="3 4">
    <name type="scientific">Agromyces aureus</name>
    <dbReference type="NCBI Taxonomy" id="453304"/>
    <lineage>
        <taxon>Bacteria</taxon>
        <taxon>Bacillati</taxon>
        <taxon>Actinomycetota</taxon>
        <taxon>Actinomycetes</taxon>
        <taxon>Micrococcales</taxon>
        <taxon>Microbacteriaceae</taxon>
        <taxon>Agromyces</taxon>
    </lineage>
</organism>
<evidence type="ECO:0000313" key="4">
    <source>
        <dbReference type="Proteomes" id="UP000078437"/>
    </source>
</evidence>
<dbReference type="KEGG" id="agy:ATC03_15375"/>
<evidence type="ECO:0000256" key="1">
    <source>
        <dbReference type="SAM" id="Coils"/>
    </source>
</evidence>
<dbReference type="STRING" id="453304.ATC03_15375"/>
<evidence type="ECO:0000256" key="2">
    <source>
        <dbReference type="SAM" id="Phobius"/>
    </source>
</evidence>
<dbReference type="RefSeq" id="WP_067878959.1">
    <property type="nucleotide sequence ID" value="NZ_CP013979.1"/>
</dbReference>
<feature type="transmembrane region" description="Helical" evidence="2">
    <location>
        <begin position="212"/>
        <end position="239"/>
    </location>
</feature>
<dbReference type="SUPFAM" id="SSF53474">
    <property type="entry name" value="alpha/beta-Hydrolases"/>
    <property type="match status" value="1"/>
</dbReference>
<accession>A0A191WHV7</accession>
<keyword evidence="2" id="KW-0472">Membrane</keyword>
<dbReference type="OrthoDB" id="5095936at2"/>
<keyword evidence="2" id="KW-0812">Transmembrane</keyword>
<dbReference type="InterPro" id="IPR029058">
    <property type="entry name" value="AB_hydrolase_fold"/>
</dbReference>
<keyword evidence="4" id="KW-1185">Reference proteome</keyword>
<feature type="transmembrane region" description="Helical" evidence="2">
    <location>
        <begin position="245"/>
        <end position="278"/>
    </location>
</feature>
<name>A0A191WHV7_9MICO</name>
<dbReference type="EMBL" id="CP013979">
    <property type="protein sequence ID" value="ANJ27890.1"/>
    <property type="molecule type" value="Genomic_DNA"/>
</dbReference>
<proteinExistence type="predicted"/>